<accession>A0A7J5X8V4</accession>
<feature type="transmembrane region" description="Helical" evidence="1">
    <location>
        <begin position="107"/>
        <end position="129"/>
    </location>
</feature>
<keyword evidence="1" id="KW-1133">Transmembrane helix</keyword>
<feature type="non-terminal residue" evidence="3">
    <location>
        <position position="143"/>
    </location>
</feature>
<dbReference type="EMBL" id="JAAKFY010000026">
    <property type="protein sequence ID" value="KAF3833402.1"/>
    <property type="molecule type" value="Genomic_DNA"/>
</dbReference>
<comment type="caution">
    <text evidence="3">The sequence shown here is derived from an EMBL/GenBank/DDBJ whole genome shotgun (WGS) entry which is preliminary data.</text>
</comment>
<keyword evidence="2" id="KW-0732">Signal</keyword>
<protein>
    <submittedName>
        <fullName evidence="3">Uncharacterized protein</fullName>
    </submittedName>
</protein>
<evidence type="ECO:0000256" key="2">
    <source>
        <dbReference type="SAM" id="SignalP"/>
    </source>
</evidence>
<evidence type="ECO:0000313" key="3">
    <source>
        <dbReference type="EMBL" id="KAF3833402.1"/>
    </source>
</evidence>
<keyword evidence="1" id="KW-0812">Transmembrane</keyword>
<sequence length="143" mass="16287">MCTLCTLHCVLCTAAYTVQSTQCRVHSAEYTVQSTHRVHRVHSAEYTVQSTQSTQCRVHSAEYTEYTVQSTQCSSALPPCIYDVFQFLVLVRLNIYCYYSDFVNIRLLMLLLLLLCNCFSACVCFLCEVTDVTAPTLKFTFIC</sequence>
<evidence type="ECO:0000313" key="4">
    <source>
        <dbReference type="Proteomes" id="UP000518266"/>
    </source>
</evidence>
<organism evidence="3 4">
    <name type="scientific">Dissostichus mawsoni</name>
    <name type="common">Antarctic cod</name>
    <dbReference type="NCBI Taxonomy" id="36200"/>
    <lineage>
        <taxon>Eukaryota</taxon>
        <taxon>Metazoa</taxon>
        <taxon>Chordata</taxon>
        <taxon>Craniata</taxon>
        <taxon>Vertebrata</taxon>
        <taxon>Euteleostomi</taxon>
        <taxon>Actinopterygii</taxon>
        <taxon>Neopterygii</taxon>
        <taxon>Teleostei</taxon>
        <taxon>Neoteleostei</taxon>
        <taxon>Acanthomorphata</taxon>
        <taxon>Eupercaria</taxon>
        <taxon>Perciformes</taxon>
        <taxon>Notothenioidei</taxon>
        <taxon>Nototheniidae</taxon>
        <taxon>Dissostichus</taxon>
    </lineage>
</organism>
<keyword evidence="1" id="KW-0472">Membrane</keyword>
<feature type="chain" id="PRO_5029852407" evidence="2">
    <location>
        <begin position="21"/>
        <end position="143"/>
    </location>
</feature>
<evidence type="ECO:0000256" key="1">
    <source>
        <dbReference type="SAM" id="Phobius"/>
    </source>
</evidence>
<name>A0A7J5X8V4_DISMA</name>
<reference evidence="3 4" key="1">
    <citation type="submission" date="2020-03" db="EMBL/GenBank/DDBJ databases">
        <title>Dissostichus mawsoni Genome sequencing and assembly.</title>
        <authorList>
            <person name="Park H."/>
        </authorList>
    </citation>
    <scope>NUCLEOTIDE SEQUENCE [LARGE SCALE GENOMIC DNA]</scope>
    <source>
        <strain evidence="3">DM0001</strain>
        <tissue evidence="3">Muscle</tissue>
    </source>
</reference>
<dbReference type="AlphaFoldDB" id="A0A7J5X8V4"/>
<proteinExistence type="predicted"/>
<keyword evidence="4" id="KW-1185">Reference proteome</keyword>
<gene>
    <name evidence="3" type="ORF">F7725_024606</name>
</gene>
<dbReference type="Proteomes" id="UP000518266">
    <property type="component" value="Unassembled WGS sequence"/>
</dbReference>
<feature type="signal peptide" evidence="2">
    <location>
        <begin position="1"/>
        <end position="20"/>
    </location>
</feature>